<reference evidence="1 2" key="1">
    <citation type="journal article" date="2018" name="Front. Plant Sci.">
        <title>Red Clover (Trifolium pratense) and Zigzag Clover (T. medium) - A Picture of Genomic Similarities and Differences.</title>
        <authorList>
            <person name="Dluhosova J."/>
            <person name="Istvanek J."/>
            <person name="Nedelnik J."/>
            <person name="Repkova J."/>
        </authorList>
    </citation>
    <scope>NUCLEOTIDE SEQUENCE [LARGE SCALE GENOMIC DNA]</scope>
    <source>
        <strain evidence="2">cv. 10/8</strain>
        <tissue evidence="1">Leaf</tissue>
    </source>
</reference>
<dbReference type="EMBL" id="LXQA010002828">
    <property type="protein sequence ID" value="MCH81828.1"/>
    <property type="molecule type" value="Genomic_DNA"/>
</dbReference>
<evidence type="ECO:0000313" key="1">
    <source>
        <dbReference type="EMBL" id="MCH81828.1"/>
    </source>
</evidence>
<comment type="caution">
    <text evidence="1">The sequence shown here is derived from an EMBL/GenBank/DDBJ whole genome shotgun (WGS) entry which is preliminary data.</text>
</comment>
<proteinExistence type="predicted"/>
<dbReference type="Proteomes" id="UP000265520">
    <property type="component" value="Unassembled WGS sequence"/>
</dbReference>
<gene>
    <name evidence="1" type="ORF">A2U01_0002621</name>
</gene>
<organism evidence="1 2">
    <name type="scientific">Trifolium medium</name>
    <dbReference type="NCBI Taxonomy" id="97028"/>
    <lineage>
        <taxon>Eukaryota</taxon>
        <taxon>Viridiplantae</taxon>
        <taxon>Streptophyta</taxon>
        <taxon>Embryophyta</taxon>
        <taxon>Tracheophyta</taxon>
        <taxon>Spermatophyta</taxon>
        <taxon>Magnoliopsida</taxon>
        <taxon>eudicotyledons</taxon>
        <taxon>Gunneridae</taxon>
        <taxon>Pentapetalae</taxon>
        <taxon>rosids</taxon>
        <taxon>fabids</taxon>
        <taxon>Fabales</taxon>
        <taxon>Fabaceae</taxon>
        <taxon>Papilionoideae</taxon>
        <taxon>50 kb inversion clade</taxon>
        <taxon>NPAAA clade</taxon>
        <taxon>Hologalegina</taxon>
        <taxon>IRL clade</taxon>
        <taxon>Trifolieae</taxon>
        <taxon>Trifolium</taxon>
    </lineage>
</organism>
<keyword evidence="2" id="KW-1185">Reference proteome</keyword>
<name>A0A392M4Z9_9FABA</name>
<sequence>MKQHCLLSIGGVRSWELGDRWCWSIAWRRKLFQWEEEMSRNLLEVIRGVNIWWYKTSGFGGRKVTGFSR</sequence>
<protein>
    <submittedName>
        <fullName evidence="1">Uncharacterized protein</fullName>
    </submittedName>
</protein>
<dbReference type="AlphaFoldDB" id="A0A392M4Z9"/>
<accession>A0A392M4Z9</accession>
<evidence type="ECO:0000313" key="2">
    <source>
        <dbReference type="Proteomes" id="UP000265520"/>
    </source>
</evidence>